<evidence type="ECO:0000313" key="3">
    <source>
        <dbReference type="Proteomes" id="UP000268162"/>
    </source>
</evidence>
<feature type="compositionally biased region" description="Acidic residues" evidence="1">
    <location>
        <begin position="549"/>
        <end position="568"/>
    </location>
</feature>
<sequence>MHHLFGEPSLPEDTVYYHIYQVPEEAPPAPTASNAPAEAALPAAAEEWLTRIQALIAPWVDDYLWHREALALHCPTPNSTSSGLRPAVGASTTPPPLQQLTRPLLQGATAFGDCLEDEWFIVFLLQRITETFPTLAATVYDTDGQFLLIEAAEVIPSWITPDNSVNRVFLYRGNLHIVPPAVTGQSSVPESAVLYGSLRSLADCPARSLADAPLQQLALARIVNYPATIQETNRFRTRCYVPHRVAHLLHHNPQLLASAIEAFYLRHPAAVSACRDMHQFSPEDRSGGCVLTTVRWSRTLYAQTRSQRFVAPRVFDRAVPAESATDASPGPRPSEIELGMKIACGFEMLCSGYDLADPLLPDTVAQQAEAVRAAESWDRYRARLEQAGYFDGYRSGSEGFRAKTAAARREFQLAHKMDARPILTGGGGGPAADPLERTHRVLRDIIEILQRPLVPTATLARHLIGQDDSDDWMYIRPDYLESILQKQQANLDQLHAETPADPTDRRATAIPSDSEMQEGVDMADMIAKFQQFMGKDAGMDGAEFWSESSDGETNDDSDSENDDEEEDRDAGSEIGEEDFRSATTTTKSRAPPLKTAPLSAAPIQFDPEAFLTSLESILGVPLAQDPVHPTSDGTQAGKQVRFAEPATQKGEAADGEDTLEEIMEAMDYELGQTKIGASFERVGVDDQGSRSTAGANEGPVDIDLNLVKNILQSFKAQEGLPGPMGNLLGGMNIYLPPHQDSDDDAEADADGK</sequence>
<evidence type="ECO:0000313" key="2">
    <source>
        <dbReference type="EMBL" id="RKP39858.1"/>
    </source>
</evidence>
<feature type="region of interest" description="Disordered" evidence="1">
    <location>
        <begin position="540"/>
        <end position="600"/>
    </location>
</feature>
<dbReference type="PANTHER" id="PTHR13060">
    <property type="entry name" value="SGT1 PROTEIN HSGT1 SUPPRESSOR OF GCR2"/>
    <property type="match status" value="1"/>
</dbReference>
<dbReference type="Proteomes" id="UP000268162">
    <property type="component" value="Unassembled WGS sequence"/>
</dbReference>
<organism evidence="2 3">
    <name type="scientific">Dimargaris cristalligena</name>
    <dbReference type="NCBI Taxonomy" id="215637"/>
    <lineage>
        <taxon>Eukaryota</taxon>
        <taxon>Fungi</taxon>
        <taxon>Fungi incertae sedis</taxon>
        <taxon>Zoopagomycota</taxon>
        <taxon>Kickxellomycotina</taxon>
        <taxon>Dimargaritomycetes</taxon>
        <taxon>Dimargaritales</taxon>
        <taxon>Dimargaritaceae</taxon>
        <taxon>Dimargaris</taxon>
    </lineage>
</organism>
<dbReference type="STRING" id="215637.A0A4Q0A220"/>
<accession>A0A4Q0A220</accession>
<keyword evidence="3" id="KW-1185">Reference proteome</keyword>
<dbReference type="EMBL" id="ML002240">
    <property type="protein sequence ID" value="RKP39858.1"/>
    <property type="molecule type" value="Genomic_DNA"/>
</dbReference>
<dbReference type="PANTHER" id="PTHR13060:SF0">
    <property type="entry name" value="PROTEIN ECDYSONELESS HOMOLOG"/>
    <property type="match status" value="1"/>
</dbReference>
<protein>
    <submittedName>
        <fullName evidence="2">SGT1 protein-domain-containing protein</fullName>
    </submittedName>
</protein>
<feature type="region of interest" description="Disordered" evidence="1">
    <location>
        <begin position="496"/>
        <end position="517"/>
    </location>
</feature>
<dbReference type="AlphaFoldDB" id="A0A4Q0A220"/>
<reference evidence="3" key="1">
    <citation type="journal article" date="2018" name="Nat. Microbiol.">
        <title>Leveraging single-cell genomics to expand the fungal tree of life.</title>
        <authorList>
            <person name="Ahrendt S.R."/>
            <person name="Quandt C.A."/>
            <person name="Ciobanu D."/>
            <person name="Clum A."/>
            <person name="Salamov A."/>
            <person name="Andreopoulos B."/>
            <person name="Cheng J.F."/>
            <person name="Woyke T."/>
            <person name="Pelin A."/>
            <person name="Henrissat B."/>
            <person name="Reynolds N.K."/>
            <person name="Benny G.L."/>
            <person name="Smith M.E."/>
            <person name="James T.Y."/>
            <person name="Grigoriev I.V."/>
        </authorList>
    </citation>
    <scope>NUCLEOTIDE SEQUENCE [LARGE SCALE GENOMIC DNA]</scope>
    <source>
        <strain evidence="3">RSA 468</strain>
    </source>
</reference>
<feature type="region of interest" description="Disordered" evidence="1">
    <location>
        <begin position="731"/>
        <end position="752"/>
    </location>
</feature>
<dbReference type="GO" id="GO:0005634">
    <property type="term" value="C:nucleus"/>
    <property type="evidence" value="ECO:0007669"/>
    <property type="project" value="TreeGrafter"/>
</dbReference>
<dbReference type="Pfam" id="PF07093">
    <property type="entry name" value="SGT1"/>
    <property type="match status" value="1"/>
</dbReference>
<name>A0A4Q0A220_9FUNG</name>
<proteinExistence type="predicted"/>
<feature type="compositionally biased region" description="Acidic residues" evidence="1">
    <location>
        <begin position="741"/>
        <end position="752"/>
    </location>
</feature>
<dbReference type="InterPro" id="IPR010770">
    <property type="entry name" value="Ecd"/>
</dbReference>
<gene>
    <name evidence="2" type="ORF">BJ085DRAFT_34616</name>
</gene>
<evidence type="ECO:0000256" key="1">
    <source>
        <dbReference type="SAM" id="MobiDB-lite"/>
    </source>
</evidence>